<dbReference type="EMBL" id="LIAE01006483">
    <property type="protein sequence ID" value="PAV88928.1"/>
    <property type="molecule type" value="Genomic_DNA"/>
</dbReference>
<dbReference type="Gene3D" id="2.60.40.10">
    <property type="entry name" value="Immunoglobulins"/>
    <property type="match status" value="1"/>
</dbReference>
<sequence length="116" mass="13151">MKTAFKVKCTRNDIFKIKPPTGILSYGKDATIQIIYKGSPTVKAENEKHHIGIYHIPAPEGCTVEGDFRRDQHLNESNDARHPPLTHPLSSHFVTPKLKFIRKASSTSQTHTFSRR</sequence>
<keyword evidence="3" id="KW-1185">Reference proteome</keyword>
<dbReference type="Proteomes" id="UP000218231">
    <property type="component" value="Unassembled WGS sequence"/>
</dbReference>
<evidence type="ECO:0000313" key="2">
    <source>
        <dbReference type="EMBL" id="PAV88928.1"/>
    </source>
</evidence>
<reference evidence="2 3" key="1">
    <citation type="journal article" date="2017" name="Curr. Biol.">
        <title>Genome architecture and evolution of a unichromosomal asexual nematode.</title>
        <authorList>
            <person name="Fradin H."/>
            <person name="Zegar C."/>
            <person name="Gutwein M."/>
            <person name="Lucas J."/>
            <person name="Kovtun M."/>
            <person name="Corcoran D."/>
            <person name="Baugh L.R."/>
            <person name="Kiontke K."/>
            <person name="Gunsalus K."/>
            <person name="Fitch D.H."/>
            <person name="Piano F."/>
        </authorList>
    </citation>
    <scope>NUCLEOTIDE SEQUENCE [LARGE SCALE GENOMIC DNA]</scope>
    <source>
        <strain evidence="2">PF1309</strain>
    </source>
</reference>
<gene>
    <name evidence="2" type="ORF">WR25_24374</name>
</gene>
<organism evidence="2 3">
    <name type="scientific">Diploscapter pachys</name>
    <dbReference type="NCBI Taxonomy" id="2018661"/>
    <lineage>
        <taxon>Eukaryota</taxon>
        <taxon>Metazoa</taxon>
        <taxon>Ecdysozoa</taxon>
        <taxon>Nematoda</taxon>
        <taxon>Chromadorea</taxon>
        <taxon>Rhabditida</taxon>
        <taxon>Rhabditina</taxon>
        <taxon>Rhabditomorpha</taxon>
        <taxon>Rhabditoidea</taxon>
        <taxon>Rhabditidae</taxon>
        <taxon>Diploscapter</taxon>
    </lineage>
</organism>
<dbReference type="PROSITE" id="PS50202">
    <property type="entry name" value="MSP"/>
    <property type="match status" value="1"/>
</dbReference>
<dbReference type="SUPFAM" id="SSF49354">
    <property type="entry name" value="PapD-like"/>
    <property type="match status" value="1"/>
</dbReference>
<dbReference type="OrthoDB" id="264603at2759"/>
<proteinExistence type="predicted"/>
<accession>A0A2A2LRY7</accession>
<dbReference type="AlphaFoldDB" id="A0A2A2LRY7"/>
<name>A0A2A2LRY7_9BILA</name>
<feature type="domain" description="MSP" evidence="1">
    <location>
        <begin position="1"/>
        <end position="90"/>
    </location>
</feature>
<dbReference type="InterPro" id="IPR013783">
    <property type="entry name" value="Ig-like_fold"/>
</dbReference>
<protein>
    <recommendedName>
        <fullName evidence="1">MSP domain-containing protein</fullName>
    </recommendedName>
</protein>
<dbReference type="STRING" id="2018661.A0A2A2LRY7"/>
<comment type="caution">
    <text evidence="2">The sequence shown here is derived from an EMBL/GenBank/DDBJ whole genome shotgun (WGS) entry which is preliminary data.</text>
</comment>
<evidence type="ECO:0000259" key="1">
    <source>
        <dbReference type="PROSITE" id="PS50202"/>
    </source>
</evidence>
<evidence type="ECO:0000313" key="3">
    <source>
        <dbReference type="Proteomes" id="UP000218231"/>
    </source>
</evidence>
<dbReference type="InterPro" id="IPR008962">
    <property type="entry name" value="PapD-like_sf"/>
</dbReference>
<dbReference type="PANTHER" id="PTHR21513">
    <property type="entry name" value="MAJOR SPERM PROTEIN"/>
    <property type="match status" value="1"/>
</dbReference>
<dbReference type="Pfam" id="PF00635">
    <property type="entry name" value="Motile_Sperm"/>
    <property type="match status" value="1"/>
</dbReference>
<dbReference type="InterPro" id="IPR000535">
    <property type="entry name" value="MSP_dom"/>
</dbReference>
<dbReference type="PANTHER" id="PTHR21513:SF27">
    <property type="entry name" value="MAJOR SPERM PROTEIN"/>
    <property type="match status" value="1"/>
</dbReference>